<evidence type="ECO:0000256" key="1">
    <source>
        <dbReference type="ARBA" id="ARBA00010361"/>
    </source>
</evidence>
<evidence type="ECO:0000259" key="6">
    <source>
        <dbReference type="Pfam" id="PF22890"/>
    </source>
</evidence>
<evidence type="ECO:0000256" key="4">
    <source>
        <dbReference type="RuleBase" id="RU367091"/>
    </source>
</evidence>
<feature type="domain" description="EMC2 TPR-like" evidence="6">
    <location>
        <begin position="83"/>
        <end position="194"/>
    </location>
</feature>
<dbReference type="Gene3D" id="1.25.40.10">
    <property type="entry name" value="Tetratricopeptide repeat domain"/>
    <property type="match status" value="1"/>
</dbReference>
<keyword evidence="8" id="KW-1185">Reference proteome</keyword>
<dbReference type="Pfam" id="PF13181">
    <property type="entry name" value="TPR_8"/>
    <property type="match status" value="1"/>
</dbReference>
<sequence length="326" mass="36363">MDLGFQKACAELKRIREEGVRDSERVVDLWCDCVSRYTNRLGDEKWALYEQVFISALDCGRLEAADACLVQLSRQFPNSQRIRRYEAMRLEAEDNLDAATEIYKKMYETDKLDSLSRKRLVAVLKARGRSVEAIKELTSYLKDFCTDFEAWLELSELYLNECDYKKAAFCMEELILSNPHHHLYHQRYAEIKYTEGTTESMELAKSYFAQAVRLNPNNMRALFGLLLAAGNCASSTNKSSTSASRRESARLAQWAAAQVAERYRAAGSKAAKFTTSNSSNSSDAASSDVATLALQLSLCCSPTAAAGDASSPSQGQQQPASNPPML</sequence>
<comment type="caution">
    <text evidence="7">The sequence shown here is derived from an EMBL/GenBank/DDBJ whole genome shotgun (WGS) entry which is preliminary data.</text>
</comment>
<organism evidence="7 8">
    <name type="scientific">Macrostomum lignano</name>
    <dbReference type="NCBI Taxonomy" id="282301"/>
    <lineage>
        <taxon>Eukaryota</taxon>
        <taxon>Metazoa</taxon>
        <taxon>Spiralia</taxon>
        <taxon>Lophotrochozoa</taxon>
        <taxon>Platyhelminthes</taxon>
        <taxon>Rhabditophora</taxon>
        <taxon>Macrostomorpha</taxon>
        <taxon>Macrostomida</taxon>
        <taxon>Macrostomidae</taxon>
        <taxon>Macrostomum</taxon>
    </lineage>
</organism>
<evidence type="ECO:0000256" key="3">
    <source>
        <dbReference type="ARBA" id="ARBA00022803"/>
    </source>
</evidence>
<dbReference type="SUPFAM" id="SSF48452">
    <property type="entry name" value="TPR-like"/>
    <property type="match status" value="1"/>
</dbReference>
<feature type="compositionally biased region" description="Low complexity" evidence="5">
    <location>
        <begin position="304"/>
        <end position="320"/>
    </location>
</feature>
<proteinExistence type="inferred from homology"/>
<dbReference type="STRING" id="282301.A0A267FSW9"/>
<gene>
    <name evidence="7" type="ORF">BOX15_Mlig019248g2</name>
</gene>
<keyword evidence="4" id="KW-0256">Endoplasmic reticulum</keyword>
<dbReference type="EMBL" id="NIVC01000843">
    <property type="protein sequence ID" value="PAA76099.1"/>
    <property type="molecule type" value="Genomic_DNA"/>
</dbReference>
<protein>
    <recommendedName>
        <fullName evidence="4">ER membrane protein complex subunit 2</fullName>
    </recommendedName>
</protein>
<dbReference type="Proteomes" id="UP000215902">
    <property type="component" value="Unassembled WGS sequence"/>
</dbReference>
<comment type="function">
    <text evidence="4">Part of the endoplasmic reticulum membrane protein complex (EMC) that enables the energy-independent insertion into endoplasmic reticulum membranes of newly synthesized membrane proteins.</text>
</comment>
<evidence type="ECO:0000313" key="8">
    <source>
        <dbReference type="Proteomes" id="UP000215902"/>
    </source>
</evidence>
<dbReference type="InterPro" id="IPR011990">
    <property type="entry name" value="TPR-like_helical_dom_sf"/>
</dbReference>
<accession>A0A267FSW9</accession>
<comment type="subcellular location">
    <subcellularLocation>
        <location evidence="4">Endoplasmic reticulum membrane</location>
        <topology evidence="4">Peripheral membrane protein</topology>
        <orientation evidence="4">Cytoplasmic side</orientation>
    </subcellularLocation>
</comment>
<keyword evidence="3" id="KW-0802">TPR repeat</keyword>
<dbReference type="OrthoDB" id="124397at2759"/>
<dbReference type="Pfam" id="PF22890">
    <property type="entry name" value="TPR_EMC2"/>
    <property type="match status" value="1"/>
</dbReference>
<comment type="subunit">
    <text evidence="4">Component of the ER membrane protein complex (EMC).</text>
</comment>
<dbReference type="AlphaFoldDB" id="A0A267FSW9"/>
<name>A0A267FSW9_9PLAT</name>
<dbReference type="InterPro" id="IPR039856">
    <property type="entry name" value="EMC2-like"/>
</dbReference>
<evidence type="ECO:0000256" key="2">
    <source>
        <dbReference type="ARBA" id="ARBA00022737"/>
    </source>
</evidence>
<dbReference type="GO" id="GO:0072546">
    <property type="term" value="C:EMC complex"/>
    <property type="evidence" value="ECO:0007669"/>
    <property type="project" value="UniProtKB-UniRule"/>
</dbReference>
<evidence type="ECO:0000313" key="7">
    <source>
        <dbReference type="EMBL" id="PAA76099.1"/>
    </source>
</evidence>
<keyword evidence="2" id="KW-0677">Repeat</keyword>
<dbReference type="InterPro" id="IPR019734">
    <property type="entry name" value="TPR_rpt"/>
</dbReference>
<reference evidence="7 8" key="1">
    <citation type="submission" date="2017-06" db="EMBL/GenBank/DDBJ databases">
        <title>A platform for efficient transgenesis in Macrostomum lignano, a flatworm model organism for stem cell research.</title>
        <authorList>
            <person name="Berezikov E."/>
        </authorList>
    </citation>
    <scope>NUCLEOTIDE SEQUENCE [LARGE SCALE GENOMIC DNA]</scope>
    <source>
        <strain evidence="7">DV1</strain>
        <tissue evidence="7">Whole organism</tissue>
    </source>
</reference>
<keyword evidence="4" id="KW-0472">Membrane</keyword>
<comment type="similarity">
    <text evidence="1 4">Belongs to the EMC2 family.</text>
</comment>
<dbReference type="PANTHER" id="PTHR12760">
    <property type="entry name" value="TETRATRICOPEPTIDE REPEAT PROTEIN"/>
    <property type="match status" value="1"/>
</dbReference>
<feature type="region of interest" description="Disordered" evidence="5">
    <location>
        <begin position="303"/>
        <end position="326"/>
    </location>
</feature>
<evidence type="ECO:0000256" key="5">
    <source>
        <dbReference type="SAM" id="MobiDB-lite"/>
    </source>
</evidence>
<dbReference type="InterPro" id="IPR055217">
    <property type="entry name" value="TPR_EMC2"/>
</dbReference>